<evidence type="ECO:0000256" key="7">
    <source>
        <dbReference type="ARBA" id="ARBA00023027"/>
    </source>
</evidence>
<comment type="catalytic activity">
    <reaction evidence="13">
        <text>5,6-dihydrouridine(17) in tRNA + NADP(+) = uridine(17) in tRNA + NADPH + H(+)</text>
        <dbReference type="Rhea" id="RHEA:53368"/>
        <dbReference type="Rhea" id="RHEA-COMP:13541"/>
        <dbReference type="Rhea" id="RHEA-COMP:13542"/>
        <dbReference type="ChEBI" id="CHEBI:15378"/>
        <dbReference type="ChEBI" id="CHEBI:57783"/>
        <dbReference type="ChEBI" id="CHEBI:58349"/>
        <dbReference type="ChEBI" id="CHEBI:65315"/>
        <dbReference type="ChEBI" id="CHEBI:74443"/>
        <dbReference type="EC" id="1.3.1.88"/>
    </reaction>
    <physiologicalReaction direction="right-to-left" evidence="13">
        <dbReference type="Rhea" id="RHEA:53370"/>
    </physiologicalReaction>
</comment>
<evidence type="ECO:0000256" key="13">
    <source>
        <dbReference type="ARBA" id="ARBA00049467"/>
    </source>
</evidence>
<evidence type="ECO:0000313" key="15">
    <source>
        <dbReference type="EMBL" id="CAD5125605.1"/>
    </source>
</evidence>
<keyword evidence="3" id="KW-0288">FMN</keyword>
<evidence type="ECO:0000256" key="12">
    <source>
        <dbReference type="ARBA" id="ARBA00048934"/>
    </source>
</evidence>
<keyword evidence="6" id="KW-0560">Oxidoreductase</keyword>
<evidence type="ECO:0000256" key="1">
    <source>
        <dbReference type="ARBA" id="ARBA00001917"/>
    </source>
</evidence>
<dbReference type="Proteomes" id="UP000549394">
    <property type="component" value="Unassembled WGS sequence"/>
</dbReference>
<dbReference type="SUPFAM" id="SSF51395">
    <property type="entry name" value="FMN-linked oxidoreductases"/>
    <property type="match status" value="1"/>
</dbReference>
<protein>
    <recommendedName>
        <fullName evidence="9">tRNA-dihydrouridine(16/17) synthase [NAD(P)(+)]</fullName>
        <ecNumber evidence="9">1.3.1.88</ecNumber>
    </recommendedName>
</protein>
<evidence type="ECO:0000256" key="11">
    <source>
        <dbReference type="ARBA" id="ARBA00047652"/>
    </source>
</evidence>
<dbReference type="InterPro" id="IPR018517">
    <property type="entry name" value="tRNA_hU_synthase_CS"/>
</dbReference>
<keyword evidence="7" id="KW-0520">NAD</keyword>
<evidence type="ECO:0000256" key="5">
    <source>
        <dbReference type="ARBA" id="ARBA00022857"/>
    </source>
</evidence>
<evidence type="ECO:0000256" key="2">
    <source>
        <dbReference type="ARBA" id="ARBA00022630"/>
    </source>
</evidence>
<dbReference type="PROSITE" id="PS01136">
    <property type="entry name" value="UPF0034"/>
    <property type="match status" value="1"/>
</dbReference>
<evidence type="ECO:0000256" key="3">
    <source>
        <dbReference type="ARBA" id="ARBA00022643"/>
    </source>
</evidence>
<keyword evidence="16" id="KW-1185">Reference proteome</keyword>
<comment type="cofactor">
    <cofactor evidence="1">
        <name>FMN</name>
        <dbReference type="ChEBI" id="CHEBI:58210"/>
    </cofactor>
</comment>
<keyword evidence="4" id="KW-0819">tRNA processing</keyword>
<evidence type="ECO:0000313" key="16">
    <source>
        <dbReference type="Proteomes" id="UP000549394"/>
    </source>
</evidence>
<dbReference type="InterPro" id="IPR035587">
    <property type="entry name" value="DUS-like_FMN-bd"/>
</dbReference>
<comment type="caution">
    <text evidence="15">The sequence shown here is derived from an EMBL/GenBank/DDBJ whole genome shotgun (WGS) entry which is preliminary data.</text>
</comment>
<feature type="domain" description="DUS-like FMN-binding" evidence="14">
    <location>
        <begin position="21"/>
        <end position="246"/>
    </location>
</feature>
<evidence type="ECO:0000256" key="10">
    <source>
        <dbReference type="ARBA" id="ARBA00047287"/>
    </source>
</evidence>
<dbReference type="GO" id="GO:0050660">
    <property type="term" value="F:flavin adenine dinucleotide binding"/>
    <property type="evidence" value="ECO:0007669"/>
    <property type="project" value="InterPro"/>
</dbReference>
<dbReference type="PANTHER" id="PTHR11082:SF5">
    <property type="entry name" value="TRNA-DIHYDROURIDINE(16_17) SYNTHASE [NAD(P)(+)]-LIKE"/>
    <property type="match status" value="1"/>
</dbReference>
<dbReference type="EC" id="1.3.1.88" evidence="9"/>
<dbReference type="EMBL" id="CAJFCJ010000028">
    <property type="protein sequence ID" value="CAD5125605.1"/>
    <property type="molecule type" value="Genomic_DNA"/>
</dbReference>
<keyword evidence="5" id="KW-0521">NADP</keyword>
<dbReference type="CDD" id="cd02801">
    <property type="entry name" value="DUS_like_FMN"/>
    <property type="match status" value="1"/>
</dbReference>
<evidence type="ECO:0000256" key="8">
    <source>
        <dbReference type="ARBA" id="ARBA00038313"/>
    </source>
</evidence>
<evidence type="ECO:0000256" key="6">
    <source>
        <dbReference type="ARBA" id="ARBA00023002"/>
    </source>
</evidence>
<dbReference type="Gene3D" id="3.20.20.70">
    <property type="entry name" value="Aldolase class I"/>
    <property type="match status" value="1"/>
</dbReference>
<comment type="similarity">
    <text evidence="8">Belongs to the Dus family. Dus1 subfamily.</text>
</comment>
<proteinExistence type="inferred from homology"/>
<dbReference type="OrthoDB" id="272303at2759"/>
<comment type="catalytic activity">
    <reaction evidence="11">
        <text>5,6-dihydrouridine(16) in tRNA + NADP(+) = uridine(16) in tRNA + NADPH + H(+)</text>
        <dbReference type="Rhea" id="RHEA:53376"/>
        <dbReference type="Rhea" id="RHEA-COMP:13543"/>
        <dbReference type="Rhea" id="RHEA-COMP:13544"/>
        <dbReference type="ChEBI" id="CHEBI:15378"/>
        <dbReference type="ChEBI" id="CHEBI:57783"/>
        <dbReference type="ChEBI" id="CHEBI:58349"/>
        <dbReference type="ChEBI" id="CHEBI:65315"/>
        <dbReference type="ChEBI" id="CHEBI:74443"/>
        <dbReference type="EC" id="1.3.1.88"/>
    </reaction>
    <physiologicalReaction direction="right-to-left" evidence="11">
        <dbReference type="Rhea" id="RHEA:53378"/>
    </physiologicalReaction>
</comment>
<dbReference type="InterPro" id="IPR013785">
    <property type="entry name" value="Aldolase_TIM"/>
</dbReference>
<organism evidence="15 16">
    <name type="scientific">Dimorphilus gyrociliatus</name>
    <dbReference type="NCBI Taxonomy" id="2664684"/>
    <lineage>
        <taxon>Eukaryota</taxon>
        <taxon>Metazoa</taxon>
        <taxon>Spiralia</taxon>
        <taxon>Lophotrochozoa</taxon>
        <taxon>Annelida</taxon>
        <taxon>Polychaeta</taxon>
        <taxon>Polychaeta incertae sedis</taxon>
        <taxon>Dinophilidae</taxon>
        <taxon>Dimorphilus</taxon>
    </lineage>
</organism>
<evidence type="ECO:0000256" key="9">
    <source>
        <dbReference type="ARBA" id="ARBA00038890"/>
    </source>
</evidence>
<evidence type="ECO:0000259" key="14">
    <source>
        <dbReference type="Pfam" id="PF01207"/>
    </source>
</evidence>
<dbReference type="AlphaFoldDB" id="A0A7I8WBR5"/>
<accession>A0A7I8WBR5</accession>
<name>A0A7I8WBR5_9ANNE</name>
<sequence>MSKLEGYEYYRKSLNSAKYVVAPMVDASELAFRMQCRKHGAQLCYTPMFNAGLFVKSEHYRQENFTTCPEDRPLIVQFCANDPKIFLEACKLVQDRCDGVDLNLGCPQQIARRGHYGAFLQDEWELLEKMVSLCHKELKVPISCKIRIFKSLEKTIKYAKTLEKAGCQLLTVHGRTREQKGVLTDIANWKFIAEVRKNVKIPVLSNGNIQYFCDIERCINFTGVDGVMSAEGCLYNPALFEGKTYAAYFLAEEYLNFTKKYPCPLGYIRGHVFKILNPCLQCDIDEMRRARDLIAGAQAVDTFYEAVAIVKSTWLSYYRDSNLSNEALFPLKFVCQPYVRPPIRNNEEQKEESVKSGKPDRRDILKRKLEEKMKISEEDMNRLSLKKLKKLLKKPKRRKIPEYSNNLDKCRNDLCPNPKCLLCEFKMCKSCCRVTAKEKSINCTKHRSLCVEESSK</sequence>
<gene>
    <name evidence="15" type="ORF">DGYR_LOCUS12954</name>
</gene>
<comment type="catalytic activity">
    <reaction evidence="10">
        <text>5,6-dihydrouridine(17) in tRNA + NAD(+) = uridine(17) in tRNA + NADH + H(+)</text>
        <dbReference type="Rhea" id="RHEA:53372"/>
        <dbReference type="Rhea" id="RHEA-COMP:13541"/>
        <dbReference type="Rhea" id="RHEA-COMP:13542"/>
        <dbReference type="ChEBI" id="CHEBI:15378"/>
        <dbReference type="ChEBI" id="CHEBI:57540"/>
        <dbReference type="ChEBI" id="CHEBI:57945"/>
        <dbReference type="ChEBI" id="CHEBI:65315"/>
        <dbReference type="ChEBI" id="CHEBI:74443"/>
        <dbReference type="EC" id="1.3.1.88"/>
    </reaction>
    <physiologicalReaction direction="right-to-left" evidence="10">
        <dbReference type="Rhea" id="RHEA:53374"/>
    </physiologicalReaction>
</comment>
<comment type="catalytic activity">
    <reaction evidence="12">
        <text>5,6-dihydrouridine(16) in tRNA + NAD(+) = uridine(16) in tRNA + NADH + H(+)</text>
        <dbReference type="Rhea" id="RHEA:53380"/>
        <dbReference type="Rhea" id="RHEA-COMP:13543"/>
        <dbReference type="Rhea" id="RHEA-COMP:13544"/>
        <dbReference type="ChEBI" id="CHEBI:15378"/>
        <dbReference type="ChEBI" id="CHEBI:57540"/>
        <dbReference type="ChEBI" id="CHEBI:57945"/>
        <dbReference type="ChEBI" id="CHEBI:65315"/>
        <dbReference type="ChEBI" id="CHEBI:74443"/>
        <dbReference type="EC" id="1.3.1.88"/>
    </reaction>
    <physiologicalReaction direction="right-to-left" evidence="12">
        <dbReference type="Rhea" id="RHEA:53382"/>
    </physiologicalReaction>
</comment>
<evidence type="ECO:0000256" key="4">
    <source>
        <dbReference type="ARBA" id="ARBA00022694"/>
    </source>
</evidence>
<keyword evidence="2" id="KW-0285">Flavoprotein</keyword>
<dbReference type="GO" id="GO:0017150">
    <property type="term" value="F:tRNA dihydrouridine synthase activity"/>
    <property type="evidence" value="ECO:0007669"/>
    <property type="project" value="InterPro"/>
</dbReference>
<dbReference type="PANTHER" id="PTHR11082">
    <property type="entry name" value="TRNA-DIHYDROURIDINE SYNTHASE"/>
    <property type="match status" value="1"/>
</dbReference>
<dbReference type="Pfam" id="PF01207">
    <property type="entry name" value="Dus"/>
    <property type="match status" value="1"/>
</dbReference>
<reference evidence="15 16" key="1">
    <citation type="submission" date="2020-08" db="EMBL/GenBank/DDBJ databases">
        <authorList>
            <person name="Hejnol A."/>
        </authorList>
    </citation>
    <scope>NUCLEOTIDE SEQUENCE [LARGE SCALE GENOMIC DNA]</scope>
</reference>